<evidence type="ECO:0000259" key="1">
    <source>
        <dbReference type="Pfam" id="PF02221"/>
    </source>
</evidence>
<dbReference type="EMBL" id="OU015566">
    <property type="protein sequence ID" value="CAG5106389.1"/>
    <property type="molecule type" value="Genomic_DNA"/>
</dbReference>
<evidence type="ECO:0000313" key="2">
    <source>
        <dbReference type="EMBL" id="CAG5106389.1"/>
    </source>
</evidence>
<evidence type="ECO:0000313" key="3">
    <source>
        <dbReference type="Proteomes" id="UP001158576"/>
    </source>
</evidence>
<dbReference type="Pfam" id="PF02221">
    <property type="entry name" value="E1_DerP2_DerF2"/>
    <property type="match status" value="1"/>
</dbReference>
<protein>
    <submittedName>
        <fullName evidence="2">Oidioi.mRNA.OKI2018_I69.chr1.g2820.t1.cds</fullName>
    </submittedName>
</protein>
<keyword evidence="3" id="KW-1185">Reference proteome</keyword>
<gene>
    <name evidence="2" type="ORF">OKIOD_LOCUS11585</name>
</gene>
<dbReference type="InterPro" id="IPR003172">
    <property type="entry name" value="ML_dom"/>
</dbReference>
<dbReference type="InterPro" id="IPR014756">
    <property type="entry name" value="Ig_E-set"/>
</dbReference>
<dbReference type="SUPFAM" id="SSF81296">
    <property type="entry name" value="E set domains"/>
    <property type="match status" value="1"/>
</dbReference>
<organism evidence="2 3">
    <name type="scientific">Oikopleura dioica</name>
    <name type="common">Tunicate</name>
    <dbReference type="NCBI Taxonomy" id="34765"/>
    <lineage>
        <taxon>Eukaryota</taxon>
        <taxon>Metazoa</taxon>
        <taxon>Chordata</taxon>
        <taxon>Tunicata</taxon>
        <taxon>Appendicularia</taxon>
        <taxon>Copelata</taxon>
        <taxon>Oikopleuridae</taxon>
        <taxon>Oikopleura</taxon>
    </lineage>
</organism>
<sequence>MVVQNVEVTPCDVQPCELFHGQNYSISVDFTSQSDDFVSFKLCGQLGPVCVPFPTGVKDFQVTAGANKFSYSMPILSSYPNIKVVGKFEFTGQSKACFMVPLKIMPSKISEENVFRLENIIPGLDSLSRKQSSDHHDDGDERL</sequence>
<feature type="domain" description="MD-2-related lipid-recognition" evidence="1">
    <location>
        <begin position="3"/>
        <end position="103"/>
    </location>
</feature>
<proteinExistence type="predicted"/>
<dbReference type="Proteomes" id="UP001158576">
    <property type="component" value="Chromosome 1"/>
</dbReference>
<accession>A0ABN7SVS1</accession>
<name>A0ABN7SVS1_OIKDI</name>
<reference evidence="2 3" key="1">
    <citation type="submission" date="2021-04" db="EMBL/GenBank/DDBJ databases">
        <authorList>
            <person name="Bliznina A."/>
        </authorList>
    </citation>
    <scope>NUCLEOTIDE SEQUENCE [LARGE SCALE GENOMIC DNA]</scope>
</reference>
<dbReference type="Gene3D" id="2.60.40.770">
    <property type="match status" value="1"/>
</dbReference>